<organism evidence="2">
    <name type="scientific">Zea mays</name>
    <name type="common">Maize</name>
    <dbReference type="NCBI Taxonomy" id="4577"/>
    <lineage>
        <taxon>Eukaryota</taxon>
        <taxon>Viridiplantae</taxon>
        <taxon>Streptophyta</taxon>
        <taxon>Embryophyta</taxon>
        <taxon>Tracheophyta</taxon>
        <taxon>Spermatophyta</taxon>
        <taxon>Magnoliopsida</taxon>
        <taxon>Liliopsida</taxon>
        <taxon>Poales</taxon>
        <taxon>Poaceae</taxon>
        <taxon>PACMAD clade</taxon>
        <taxon>Panicoideae</taxon>
        <taxon>Andropogonodae</taxon>
        <taxon>Andropogoneae</taxon>
        <taxon>Tripsacinae</taxon>
        <taxon>Zea</taxon>
    </lineage>
</organism>
<dbReference type="AlphaFoldDB" id="A0A1D6EZJ0"/>
<accession>A0A1D6EZJ0</accession>
<sequence>MLSPSPQHRRPTPLEIPAVVHGGRAARRGGPAAGQCCRARGRGDGGVLRALVMASPPCSARTSTAPSAGSSAPMPRWPASTGS</sequence>
<feature type="region of interest" description="Disordered" evidence="1">
    <location>
        <begin position="58"/>
        <end position="83"/>
    </location>
</feature>
<proteinExistence type="predicted"/>
<dbReference type="EMBL" id="CM007648">
    <property type="protein sequence ID" value="ONM24692.1"/>
    <property type="molecule type" value="Genomic_DNA"/>
</dbReference>
<dbReference type="GO" id="GO:0016787">
    <property type="term" value="F:hydrolase activity"/>
    <property type="evidence" value="ECO:0007669"/>
    <property type="project" value="UniProtKB-KW"/>
</dbReference>
<evidence type="ECO:0000256" key="1">
    <source>
        <dbReference type="SAM" id="MobiDB-lite"/>
    </source>
</evidence>
<feature type="compositionally biased region" description="Low complexity" evidence="1">
    <location>
        <begin position="59"/>
        <end position="73"/>
    </location>
</feature>
<name>A0A1D6EZJ0_MAIZE</name>
<evidence type="ECO:0000313" key="2">
    <source>
        <dbReference type="EMBL" id="ONM24692.1"/>
    </source>
</evidence>
<keyword evidence="2" id="KW-0378">Hydrolase</keyword>
<reference evidence="2" key="1">
    <citation type="submission" date="2015-12" db="EMBL/GenBank/DDBJ databases">
        <title>Update maize B73 reference genome by single molecule sequencing technologies.</title>
        <authorList>
            <consortium name="Maize Genome Sequencing Project"/>
            <person name="Ware D."/>
        </authorList>
    </citation>
    <scope>NUCLEOTIDE SEQUENCE [LARGE SCALE GENOMIC DNA]</scope>
    <source>
        <tissue evidence="2">Seedling</tissue>
    </source>
</reference>
<gene>
    <name evidence="2" type="ORF">ZEAMMB73_Zm00001d006672</name>
</gene>
<protein>
    <submittedName>
        <fullName evidence="2">p-loop containing nucleoside triphosphate hydrolase superfamily protein</fullName>
    </submittedName>
</protein>